<dbReference type="OrthoDB" id="2339326at2"/>
<feature type="chain" id="PRO_5002242859" description="WxL domain-containing protein" evidence="2">
    <location>
        <begin position="28"/>
        <end position="231"/>
    </location>
</feature>
<dbReference type="PATRIC" id="fig|1335616.4.peg.1062"/>
<feature type="signal peptide" evidence="2">
    <location>
        <begin position="1"/>
        <end position="27"/>
    </location>
</feature>
<sequence>MKKTTLLSILASGALLFGTAIPTLAVAADSTANSNATVSFKQGNTGPTDPVDPEDPTEPGDGGGTENPGPLSIDYVSAFDFGDHDVPTKTETYKAAGENGNADYVQITDQRAGDPAGWTLSVAQDGQLKSSTGDTLTGAAISFGEGTVKTTSEDDPATVTSSTDGSALATDGSSMTVMSAKAGNGFGTWLDVFGSADDSTVKLTVPVSAHPDADSYSGTLNWTLNETPGNA</sequence>
<dbReference type="RefSeq" id="WP_044010802.1">
    <property type="nucleotide sequence ID" value="NZ_AWTT01000022.1"/>
</dbReference>
<dbReference type="EMBL" id="AWTT01000022">
    <property type="protein sequence ID" value="KIS03365.1"/>
    <property type="molecule type" value="Genomic_DNA"/>
</dbReference>
<dbReference type="Proteomes" id="UP000032279">
    <property type="component" value="Unassembled WGS sequence"/>
</dbReference>
<proteinExistence type="predicted"/>
<dbReference type="InterPro" id="IPR027994">
    <property type="entry name" value="WxL_dom"/>
</dbReference>
<name>A0A0D1A623_9LACO</name>
<keyword evidence="5" id="KW-1185">Reference proteome</keyword>
<keyword evidence="2" id="KW-0732">Signal</keyword>
<feature type="region of interest" description="Disordered" evidence="1">
    <location>
        <begin position="37"/>
        <end position="71"/>
    </location>
</feature>
<evidence type="ECO:0000256" key="2">
    <source>
        <dbReference type="SAM" id="SignalP"/>
    </source>
</evidence>
<dbReference type="STRING" id="1335616.WDC_1057"/>
<evidence type="ECO:0000313" key="4">
    <source>
        <dbReference type="EMBL" id="KIS03365.1"/>
    </source>
</evidence>
<protein>
    <recommendedName>
        <fullName evidence="3">WxL domain-containing protein</fullName>
    </recommendedName>
</protein>
<reference evidence="4 5" key="1">
    <citation type="submission" date="2013-08" db="EMBL/GenBank/DDBJ databases">
        <title>Lactobacillus wasatchii sp. WDC04, a late gas producing bacteria isolated from aged chedder cheese.</title>
        <authorList>
            <person name="Oberg C.J."/>
            <person name="Culumber M."/>
            <person name="McMahon D.J."/>
            <person name="Broadbent J.R."/>
            <person name="Oberg T.S."/>
            <person name="Ortaki F."/>
        </authorList>
    </citation>
    <scope>NUCLEOTIDE SEQUENCE [LARGE SCALE GENOMIC DNA]</scope>
    <source>
        <strain evidence="4 5">WDC04</strain>
    </source>
</reference>
<evidence type="ECO:0000313" key="5">
    <source>
        <dbReference type="Proteomes" id="UP000032279"/>
    </source>
</evidence>
<gene>
    <name evidence="4" type="ORF">WDC_1057</name>
</gene>
<evidence type="ECO:0000259" key="3">
    <source>
        <dbReference type="Pfam" id="PF13731"/>
    </source>
</evidence>
<accession>A0A0D1A623</accession>
<comment type="caution">
    <text evidence="4">The sequence shown here is derived from an EMBL/GenBank/DDBJ whole genome shotgun (WGS) entry which is preliminary data.</text>
</comment>
<dbReference type="Pfam" id="PF13731">
    <property type="entry name" value="WxL"/>
    <property type="match status" value="1"/>
</dbReference>
<dbReference type="AlphaFoldDB" id="A0A0D1A623"/>
<evidence type="ECO:0000256" key="1">
    <source>
        <dbReference type="SAM" id="MobiDB-lite"/>
    </source>
</evidence>
<feature type="domain" description="WxL" evidence="3">
    <location>
        <begin position="28"/>
        <end position="228"/>
    </location>
</feature>
<organism evidence="4 5">
    <name type="scientific">Paucilactobacillus wasatchensis</name>
    <dbReference type="NCBI Taxonomy" id="1335616"/>
    <lineage>
        <taxon>Bacteria</taxon>
        <taxon>Bacillati</taxon>
        <taxon>Bacillota</taxon>
        <taxon>Bacilli</taxon>
        <taxon>Lactobacillales</taxon>
        <taxon>Lactobacillaceae</taxon>
        <taxon>Paucilactobacillus</taxon>
    </lineage>
</organism>